<sequence length="122" mass="14011">MVGSMDESTCPIIEAIREVGKENDLLVIRLLSDNDLGFNQILKLAGKMSPKTLSVTLKRLTEKKIIYRDVVSTQPFRVKYRLTEKGQELRNVLNDLGQWGERWILNNESQSAVNTENYRLKS</sequence>
<evidence type="ECO:0000256" key="3">
    <source>
        <dbReference type="ARBA" id="ARBA00023163"/>
    </source>
</evidence>
<evidence type="ECO:0000256" key="1">
    <source>
        <dbReference type="ARBA" id="ARBA00023015"/>
    </source>
</evidence>
<dbReference type="PaxDb" id="273116-14324424"/>
<keyword evidence="6" id="KW-1185">Reference proteome</keyword>
<dbReference type="PANTHER" id="PTHR33204">
    <property type="entry name" value="TRANSCRIPTIONAL REGULATOR, MARR FAMILY"/>
    <property type="match status" value="1"/>
</dbReference>
<accession>Q97C93</accession>
<dbReference type="InterPro" id="IPR036390">
    <property type="entry name" value="WH_DNA-bd_sf"/>
</dbReference>
<evidence type="ECO:0000313" key="5">
    <source>
        <dbReference type="EMBL" id="BAB59352.1"/>
    </source>
</evidence>
<dbReference type="EMBL" id="BA000011">
    <property type="protein sequence ID" value="BAB59352.1"/>
    <property type="molecule type" value="Genomic_DNA"/>
</dbReference>
<dbReference type="AlphaFoldDB" id="Q97C93"/>
<dbReference type="PhylomeDB" id="Q97C93"/>
<dbReference type="HOGENOM" id="CLU_111585_5_3_2"/>
<name>Q97C93_THEVO</name>
<dbReference type="Pfam" id="PF01638">
    <property type="entry name" value="HxlR"/>
    <property type="match status" value="1"/>
</dbReference>
<evidence type="ECO:0000256" key="2">
    <source>
        <dbReference type="ARBA" id="ARBA00023125"/>
    </source>
</evidence>
<keyword evidence="1" id="KW-0805">Transcription regulation</keyword>
<dbReference type="InterPro" id="IPR036388">
    <property type="entry name" value="WH-like_DNA-bd_sf"/>
</dbReference>
<keyword evidence="3" id="KW-0804">Transcription</keyword>
<reference evidence="5 6" key="1">
    <citation type="journal article" date="1999" name="Proc. Jpn. Acad.">
        <title>Determination of the complete genomic DNA sequence of Thermoplasma volvanium GSS1.</title>
        <authorList>
            <person name="Kawashima T."/>
            <person name="Yamamoto Y."/>
            <person name="Aramaki H."/>
            <person name="Nunoshiba T."/>
            <person name="Kawamoto T."/>
            <person name="Watanabe K."/>
            <person name="Yamazaki M."/>
            <person name="Kanehori K."/>
            <person name="Amano N."/>
            <person name="Ohya Y."/>
            <person name="Makino K."/>
            <person name="Suzuki M."/>
        </authorList>
    </citation>
    <scope>NUCLEOTIDE SEQUENCE [LARGE SCALE GENOMIC DNA]</scope>
    <source>
        <strain evidence="6">ATCC 51530 / DSM 4299 / JCM 9571 / NBRC 15438 / GSS1</strain>
    </source>
</reference>
<dbReference type="KEGG" id="tvo:TVG0218796"/>
<dbReference type="STRING" id="273116.gene:9380980"/>
<dbReference type="PANTHER" id="PTHR33204:SF18">
    <property type="entry name" value="TRANSCRIPTIONAL REGULATORY PROTEIN"/>
    <property type="match status" value="1"/>
</dbReference>
<evidence type="ECO:0000259" key="4">
    <source>
        <dbReference type="PROSITE" id="PS51118"/>
    </source>
</evidence>
<dbReference type="Gene3D" id="1.10.10.10">
    <property type="entry name" value="Winged helix-like DNA-binding domain superfamily/Winged helix DNA-binding domain"/>
    <property type="match status" value="1"/>
</dbReference>
<feature type="domain" description="HTH hxlR-type" evidence="4">
    <location>
        <begin position="10"/>
        <end position="108"/>
    </location>
</feature>
<evidence type="ECO:0000313" key="6">
    <source>
        <dbReference type="Proteomes" id="UP000001017"/>
    </source>
</evidence>
<dbReference type="SUPFAM" id="SSF46785">
    <property type="entry name" value="Winged helix' DNA-binding domain"/>
    <property type="match status" value="1"/>
</dbReference>
<reference evidence="5 6" key="2">
    <citation type="journal article" date="2000" name="Proc. Natl. Acad. Sci. U.S.A.">
        <title>Archaeal adaptation to higher temperatures revealed by genomic sequence of Thermoplasma volcanium.</title>
        <authorList>
            <person name="Kawashima T."/>
            <person name="Amano N."/>
            <person name="Koike H."/>
            <person name="Makino S."/>
            <person name="Higuchi S."/>
            <person name="Kawashima-Ohya Y."/>
            <person name="Watanabe K."/>
            <person name="Yamazaki M."/>
            <person name="Kanehori K."/>
            <person name="Kawamoto T."/>
            <person name="Nunoshiba T."/>
            <person name="Yamamoto Y."/>
            <person name="Aramaki H."/>
            <person name="Makino K."/>
            <person name="Suzuki M."/>
        </authorList>
    </citation>
    <scope>NUCLEOTIDE SEQUENCE [LARGE SCALE GENOMIC DNA]</scope>
    <source>
        <strain evidence="6">ATCC 51530 / DSM 4299 / JCM 9571 / NBRC 15438 / GSS1</strain>
    </source>
</reference>
<dbReference type="Proteomes" id="UP000001017">
    <property type="component" value="Chromosome"/>
</dbReference>
<gene>
    <name evidence="5" type="ORF">TVG0218796</name>
</gene>
<dbReference type="PROSITE" id="PS51118">
    <property type="entry name" value="HTH_HXLR"/>
    <property type="match status" value="1"/>
</dbReference>
<protein>
    <recommendedName>
        <fullName evidence="4">HTH hxlR-type domain-containing protein</fullName>
    </recommendedName>
</protein>
<keyword evidence="2" id="KW-0238">DNA-binding</keyword>
<proteinExistence type="predicted"/>
<dbReference type="eggNOG" id="arCOG01057">
    <property type="taxonomic scope" value="Archaea"/>
</dbReference>
<dbReference type="InterPro" id="IPR002577">
    <property type="entry name" value="HTH_HxlR"/>
</dbReference>
<dbReference type="GO" id="GO:0003677">
    <property type="term" value="F:DNA binding"/>
    <property type="evidence" value="ECO:0007669"/>
    <property type="project" value="UniProtKB-KW"/>
</dbReference>
<organism evidence="5 6">
    <name type="scientific">Thermoplasma volcanium (strain ATCC 51530 / DSM 4299 / JCM 9571 / NBRC 15438 / GSS1)</name>
    <dbReference type="NCBI Taxonomy" id="273116"/>
    <lineage>
        <taxon>Archaea</taxon>
        <taxon>Methanobacteriati</taxon>
        <taxon>Thermoplasmatota</taxon>
        <taxon>Thermoplasmata</taxon>
        <taxon>Thermoplasmatales</taxon>
        <taxon>Thermoplasmataceae</taxon>
        <taxon>Thermoplasma</taxon>
    </lineage>
</organism>